<keyword evidence="3" id="KW-1185">Reference proteome</keyword>
<dbReference type="Proteomes" id="UP000054359">
    <property type="component" value="Unassembled WGS sequence"/>
</dbReference>
<protein>
    <submittedName>
        <fullName evidence="2">Uncharacterized protein</fullName>
    </submittedName>
</protein>
<evidence type="ECO:0000313" key="3">
    <source>
        <dbReference type="Proteomes" id="UP000054359"/>
    </source>
</evidence>
<evidence type="ECO:0000313" key="2">
    <source>
        <dbReference type="EMBL" id="KFM69461.1"/>
    </source>
</evidence>
<name>A0A087TWH2_STEMI</name>
<organism evidence="2 3">
    <name type="scientific">Stegodyphus mimosarum</name>
    <name type="common">African social velvet spider</name>
    <dbReference type="NCBI Taxonomy" id="407821"/>
    <lineage>
        <taxon>Eukaryota</taxon>
        <taxon>Metazoa</taxon>
        <taxon>Ecdysozoa</taxon>
        <taxon>Arthropoda</taxon>
        <taxon>Chelicerata</taxon>
        <taxon>Arachnida</taxon>
        <taxon>Araneae</taxon>
        <taxon>Araneomorphae</taxon>
        <taxon>Entelegynae</taxon>
        <taxon>Eresoidea</taxon>
        <taxon>Eresidae</taxon>
        <taxon>Stegodyphus</taxon>
    </lineage>
</organism>
<feature type="non-terminal residue" evidence="2">
    <location>
        <position position="91"/>
    </location>
</feature>
<sequence>MYRKPFRHFVSKAAFYVGTSSTTGIGTNFGYFILSTSYELTFLSTKDSLPTQTSFSPPQSVLKGKKTRNKQWQNNKTLCSEILELPVIQHV</sequence>
<reference evidence="2 3" key="1">
    <citation type="submission" date="2013-11" db="EMBL/GenBank/DDBJ databases">
        <title>Genome sequencing of Stegodyphus mimosarum.</title>
        <authorList>
            <person name="Bechsgaard J."/>
        </authorList>
    </citation>
    <scope>NUCLEOTIDE SEQUENCE [LARGE SCALE GENOMIC DNA]</scope>
</reference>
<feature type="region of interest" description="Disordered" evidence="1">
    <location>
        <begin position="48"/>
        <end position="68"/>
    </location>
</feature>
<accession>A0A087TWH2</accession>
<dbReference type="EMBL" id="KK117074">
    <property type="protein sequence ID" value="KFM69461.1"/>
    <property type="molecule type" value="Genomic_DNA"/>
</dbReference>
<dbReference type="AlphaFoldDB" id="A0A087TWH2"/>
<proteinExistence type="predicted"/>
<evidence type="ECO:0000256" key="1">
    <source>
        <dbReference type="SAM" id="MobiDB-lite"/>
    </source>
</evidence>
<feature type="compositionally biased region" description="Polar residues" evidence="1">
    <location>
        <begin position="48"/>
        <end position="59"/>
    </location>
</feature>
<gene>
    <name evidence="2" type="ORF">X975_03324</name>
</gene>